<comment type="similarity">
    <text evidence="1">Belongs to the cytochrome P450 family.</text>
</comment>
<dbReference type="InterPro" id="IPR002401">
    <property type="entry name" value="Cyt_P450_E_grp-I"/>
</dbReference>
<name>A0A2R5LAE0_9ACAR</name>
<evidence type="ECO:0000256" key="2">
    <source>
        <dbReference type="ARBA" id="ARBA00023033"/>
    </source>
</evidence>
<protein>
    <submittedName>
        <fullName evidence="5">Putative cytochrome p450 cyp4/cyp19/cyp26 subfamily protein</fullName>
    </submittedName>
</protein>
<keyword evidence="2" id="KW-0560">Oxidoreductase</keyword>
<feature type="binding site" description="axial binding residue" evidence="3">
    <location>
        <position position="415"/>
    </location>
    <ligand>
        <name>heme</name>
        <dbReference type="ChEBI" id="CHEBI:30413"/>
    </ligand>
    <ligandPart>
        <name>Fe</name>
        <dbReference type="ChEBI" id="CHEBI:18248"/>
    </ligandPart>
</feature>
<dbReference type="Gene3D" id="1.10.630.10">
    <property type="entry name" value="Cytochrome P450"/>
    <property type="match status" value="1"/>
</dbReference>
<dbReference type="PRINTS" id="PR00463">
    <property type="entry name" value="EP450I"/>
</dbReference>
<evidence type="ECO:0000256" key="3">
    <source>
        <dbReference type="PIRSR" id="PIRSR602401-1"/>
    </source>
</evidence>
<keyword evidence="3" id="KW-0408">Iron</keyword>
<reference evidence="5" key="1">
    <citation type="submission" date="2018-03" db="EMBL/GenBank/DDBJ databases">
        <title>The relapsing fever spirochete Borrelia turicatae persists in the highly oxidative environment of its soft-bodied tick vector.</title>
        <authorList>
            <person name="Bourret T.J."/>
            <person name="Boyle W.K."/>
            <person name="Valenzuela J.G."/>
            <person name="Oliveira F."/>
            <person name="Lopez J.E."/>
        </authorList>
    </citation>
    <scope>NUCLEOTIDE SEQUENCE</scope>
    <source>
        <strain evidence="5">Kansas strain/isolate</strain>
        <tissue evidence="5">Salivary glands</tissue>
    </source>
</reference>
<organism evidence="5">
    <name type="scientific">Ornithodoros turicata</name>
    <dbReference type="NCBI Taxonomy" id="34597"/>
    <lineage>
        <taxon>Eukaryota</taxon>
        <taxon>Metazoa</taxon>
        <taxon>Ecdysozoa</taxon>
        <taxon>Arthropoda</taxon>
        <taxon>Chelicerata</taxon>
        <taxon>Arachnida</taxon>
        <taxon>Acari</taxon>
        <taxon>Parasitiformes</taxon>
        <taxon>Ixodida</taxon>
        <taxon>Ixodoidea</taxon>
        <taxon>Argasidae</taxon>
        <taxon>Ornithodorinae</taxon>
        <taxon>Ornithodoros</taxon>
    </lineage>
</organism>
<keyword evidence="3" id="KW-0479">Metal-binding</keyword>
<keyword evidence="4" id="KW-1133">Transmembrane helix</keyword>
<dbReference type="PANTHER" id="PTHR24280:SF4">
    <property type="entry name" value="CYTOCHROME P450 20A1"/>
    <property type="match status" value="1"/>
</dbReference>
<dbReference type="GO" id="GO:0005506">
    <property type="term" value="F:iron ion binding"/>
    <property type="evidence" value="ECO:0007669"/>
    <property type="project" value="InterPro"/>
</dbReference>
<dbReference type="GO" id="GO:0004497">
    <property type="term" value="F:monooxygenase activity"/>
    <property type="evidence" value="ECO:0007669"/>
    <property type="project" value="UniProtKB-KW"/>
</dbReference>
<dbReference type="AlphaFoldDB" id="A0A2R5LAE0"/>
<keyword evidence="2" id="KW-0503">Monooxygenase</keyword>
<dbReference type="Pfam" id="PF00067">
    <property type="entry name" value="p450"/>
    <property type="match status" value="1"/>
</dbReference>
<dbReference type="PANTHER" id="PTHR24280">
    <property type="entry name" value="CYTOCHROME P450 20A1"/>
    <property type="match status" value="1"/>
</dbReference>
<proteinExistence type="inferred from homology"/>
<dbReference type="GO" id="GO:0016020">
    <property type="term" value="C:membrane"/>
    <property type="evidence" value="ECO:0007669"/>
    <property type="project" value="TreeGrafter"/>
</dbReference>
<evidence type="ECO:0000256" key="1">
    <source>
        <dbReference type="ARBA" id="ARBA00010617"/>
    </source>
</evidence>
<comment type="cofactor">
    <cofactor evidence="3">
        <name>heme</name>
        <dbReference type="ChEBI" id="CHEBI:30413"/>
    </cofactor>
</comment>
<dbReference type="GO" id="GO:0020037">
    <property type="term" value="F:heme binding"/>
    <property type="evidence" value="ECO:0007669"/>
    <property type="project" value="InterPro"/>
</dbReference>
<dbReference type="GO" id="GO:0016705">
    <property type="term" value="F:oxidoreductase activity, acting on paired donors, with incorporation or reduction of molecular oxygen"/>
    <property type="evidence" value="ECO:0007669"/>
    <property type="project" value="InterPro"/>
</dbReference>
<feature type="transmembrane region" description="Helical" evidence="4">
    <location>
        <begin position="6"/>
        <end position="23"/>
    </location>
</feature>
<dbReference type="InterPro" id="IPR052666">
    <property type="entry name" value="CYP450_20A1-like"/>
</dbReference>
<dbReference type="InterPro" id="IPR036396">
    <property type="entry name" value="Cyt_P450_sf"/>
</dbReference>
<dbReference type="SUPFAM" id="SSF48264">
    <property type="entry name" value="Cytochrome P450"/>
    <property type="match status" value="1"/>
</dbReference>
<keyword evidence="4" id="KW-0472">Membrane</keyword>
<evidence type="ECO:0000313" key="5">
    <source>
        <dbReference type="EMBL" id="MBY06472.1"/>
    </source>
</evidence>
<keyword evidence="4" id="KW-0812">Transmembrane</keyword>
<evidence type="ECO:0000256" key="4">
    <source>
        <dbReference type="SAM" id="Phobius"/>
    </source>
</evidence>
<accession>A0A2R5LAE0</accession>
<dbReference type="EMBL" id="GGLE01002346">
    <property type="protein sequence ID" value="MBY06472.1"/>
    <property type="molecule type" value="Transcribed_RNA"/>
</dbReference>
<dbReference type="InterPro" id="IPR001128">
    <property type="entry name" value="Cyt_P450"/>
</dbReference>
<keyword evidence="3" id="KW-0349">Heme</keyword>
<sequence length="468" mass="52961">MLDFAIFAVCFVIFLLVLVFYLYPGSSKQTTIPGLDPSDPKEGNAGDIVLAGGLQEFLMSLHKTHGPIASFWMGTKLVVSLGSVDLFKAQAQIFDKPADLLELYRGLAGTSSILFANGVEARKRRQNIDKLLIENLNTLFPQILQLCKEVVDRWEQLPSDQHVPTYQYMYALCMKTCTRMLFGHYFFDDKNVLEFSRAFEPCMTELEEMSNGTLADAESPRRKTFDEAAKKMRTILAKSLREHKSRKASTGSTPLLVDVLSGSGMSDDQAIDDCVTFVIKYYTLIQAMTWSIYFLATHPDLQDRIAKEADELMSTETELTPEQFLKVRSVQTAIKETLRTSIVEPWTARFQDIDVEIGGHIIPKKTPVIQALGVIMHSEQYWKLPQRFDASRFEDGKGAPAETFCPFGFAGKRQCPGRDLAMLQMSVFIVTLCRRLKLQLVENQVVTPTYTVVTKPEDEVWLLLSKRR</sequence>